<reference evidence="1" key="1">
    <citation type="submission" date="2022-07" db="EMBL/GenBank/DDBJ databases">
        <title>Phylogenomic reconstructions and comparative analyses of Kickxellomycotina fungi.</title>
        <authorList>
            <person name="Reynolds N.K."/>
            <person name="Stajich J.E."/>
            <person name="Barry K."/>
            <person name="Grigoriev I.V."/>
            <person name="Crous P."/>
            <person name="Smith M.E."/>
        </authorList>
    </citation>
    <scope>NUCLEOTIDE SEQUENCE</scope>
    <source>
        <strain evidence="1">CBS 190363</strain>
    </source>
</reference>
<keyword evidence="2" id="KW-1185">Reference proteome</keyword>
<keyword evidence="1" id="KW-0675">Receptor</keyword>
<name>A0ACC1M7Z1_9FUNG</name>
<proteinExistence type="predicted"/>
<organism evidence="1 2">
    <name type="scientific">Coemansia aciculifera</name>
    <dbReference type="NCBI Taxonomy" id="417176"/>
    <lineage>
        <taxon>Eukaryota</taxon>
        <taxon>Fungi</taxon>
        <taxon>Fungi incertae sedis</taxon>
        <taxon>Zoopagomycota</taxon>
        <taxon>Kickxellomycotina</taxon>
        <taxon>Kickxellomycetes</taxon>
        <taxon>Kickxellales</taxon>
        <taxon>Kickxellaceae</taxon>
        <taxon>Coemansia</taxon>
    </lineage>
</organism>
<dbReference type="Proteomes" id="UP001139981">
    <property type="component" value="Unassembled WGS sequence"/>
</dbReference>
<protein>
    <submittedName>
        <fullName evidence="1">Importin-alpha export receptor</fullName>
    </submittedName>
</protein>
<evidence type="ECO:0000313" key="1">
    <source>
        <dbReference type="EMBL" id="KAJ2899851.1"/>
    </source>
</evidence>
<sequence length="992" mass="109378">MSAETVASQETLALSLHQTLSANAQERKQGKSEHYLASIEQTPHFVVPLLQLVSSQATDANVRFAAALFFKNFVKRRWPQDENTEDTLLADDRQAIKGEIVSLMITVPKNLQLQIGEAVSIIAKNDFPDQWPELISDLVSKLSATDYHVNNGILQTAHTVFKGWRSEFRSNSLYTTINYVLSQFTEAYMQVFVTTDKLIDEHAGNRSALQILLHSLMLLCQIYYDLNCQDLPPFFEDHMAEFMQTFHKYLVYMNPNAENGDDDVAGDLEEVKASICEIIELYAQRYEEEFKQLPQFVETVWNMLTTVGASHKYDGVVSKGMAFLRTVVRNPRQRQLFSSSESLTLICERIIIPNTVLPESDEELFEDDPIQFVRRDVEGSEAGSRREAAADLVRGLLEQFSTETTQVMSAYIQKGLAQYAANPAAHWRDKDVALFMVTSLAVVASVGSLGATQVNELVNVSDFFSSQIVQHLQDVDSDRKAPILKVDAIKYVNTFRSQLPHNLLAQALPLLGRHLGHSNPVVSTYAAIAIERLLVLKKDGVLLFGPADIQPLAEGMLGHIFGILDGADSPQKLAENDYLMKTVMRIFLASRTNILPLAPAALGKLAAILGEVSKNPSNPKFSHFLFEAVGSLARFSCVADASAIGQFEATLFPIFQMILQEDVAEFMPYVFQILAQLLSVHQASGRLPDAYVSLLPPLLQPTLWSAQSNIPALVRLLQSYLQIGGGQLASEGQLQPILGVFQRLIASKANDHHGFNLLLAISQFTPAESLQQYLKAILTLCLNRLQSSKTAKFTRNFVHYVASVLCIDAQSQAGVRLFMDAMDSIQPGLFATVLQNIMLETIPSVVGRVERKTTVIGFALLVASERFQSGPPYKSLSGPVLQQVVGMLMDTTVKETKTLADRSIVDGSSAAASAAVADEDLDSLEIEDTGYQASFARLATLGDMKIDPCPQISDAAVGLGQVLKPVQTQIGDAVQHLSAEARQYLLQCISRA</sequence>
<dbReference type="EMBL" id="JANBVB010000016">
    <property type="protein sequence ID" value="KAJ2899851.1"/>
    <property type="molecule type" value="Genomic_DNA"/>
</dbReference>
<comment type="caution">
    <text evidence="1">The sequence shown here is derived from an EMBL/GenBank/DDBJ whole genome shotgun (WGS) entry which is preliminary data.</text>
</comment>
<evidence type="ECO:0000313" key="2">
    <source>
        <dbReference type="Proteomes" id="UP001139981"/>
    </source>
</evidence>
<accession>A0ACC1M7Z1</accession>
<gene>
    <name evidence="1" type="primary">CSE1</name>
    <name evidence="1" type="ORF">IWW38_000801</name>
</gene>